<keyword evidence="5 6" id="KW-0233">DNA recombination</keyword>
<evidence type="ECO:0000256" key="4">
    <source>
        <dbReference type="ARBA" id="ARBA00023125"/>
    </source>
</evidence>
<dbReference type="Pfam" id="PF00872">
    <property type="entry name" value="Transposase_mut"/>
    <property type="match status" value="1"/>
</dbReference>
<dbReference type="GO" id="GO:0006313">
    <property type="term" value="P:DNA transposition"/>
    <property type="evidence" value="ECO:0007669"/>
    <property type="project" value="UniProtKB-UniRule"/>
</dbReference>
<dbReference type="GO" id="GO:0003677">
    <property type="term" value="F:DNA binding"/>
    <property type="evidence" value="ECO:0007669"/>
    <property type="project" value="UniProtKB-UniRule"/>
</dbReference>
<keyword evidence="3 6" id="KW-0815">Transposition</keyword>
<evidence type="ECO:0000313" key="7">
    <source>
        <dbReference type="EMBL" id="OLU47006.1"/>
    </source>
</evidence>
<dbReference type="OrthoDB" id="9779930at2"/>
<evidence type="ECO:0000256" key="5">
    <source>
        <dbReference type="ARBA" id="ARBA00023172"/>
    </source>
</evidence>
<evidence type="ECO:0000256" key="1">
    <source>
        <dbReference type="ARBA" id="ARBA00002190"/>
    </source>
</evidence>
<dbReference type="EMBL" id="MPKA01000055">
    <property type="protein sequence ID" value="OLU47006.1"/>
    <property type="molecule type" value="Genomic_DNA"/>
</dbReference>
<evidence type="ECO:0000256" key="6">
    <source>
        <dbReference type="RuleBase" id="RU365089"/>
    </source>
</evidence>
<organism evidence="7 8">
    <name type="scientific">Dubosiella newyorkensis</name>
    <dbReference type="NCBI Taxonomy" id="1862672"/>
    <lineage>
        <taxon>Bacteria</taxon>
        <taxon>Bacillati</taxon>
        <taxon>Bacillota</taxon>
        <taxon>Erysipelotrichia</taxon>
        <taxon>Erysipelotrichales</taxon>
        <taxon>Erysipelotrichaceae</taxon>
        <taxon>Dubosiella</taxon>
    </lineage>
</organism>
<evidence type="ECO:0000256" key="3">
    <source>
        <dbReference type="ARBA" id="ARBA00022578"/>
    </source>
</evidence>
<dbReference type="AlphaFoldDB" id="A0A1U7NNT3"/>
<dbReference type="Proteomes" id="UP000186705">
    <property type="component" value="Unassembled WGS sequence"/>
</dbReference>
<dbReference type="GO" id="GO:0004803">
    <property type="term" value="F:transposase activity"/>
    <property type="evidence" value="ECO:0007669"/>
    <property type="project" value="UniProtKB-UniRule"/>
</dbReference>
<protein>
    <recommendedName>
        <fullName evidence="6">Mutator family transposase</fullName>
    </recommendedName>
</protein>
<evidence type="ECO:0000313" key="8">
    <source>
        <dbReference type="Proteomes" id="UP000186705"/>
    </source>
</evidence>
<sequence>MFDITTDIVKTLFVNENNLPALEQFMLEYFRSSLENTVNDIMAYELTAFLDYEKYARSDNANCRNGSYSRKIDTKFGSITVKIPRDRLGEFYTSFLPKYKRRDELISSPNSRHAKQLNLEVLLGGFLYGKKIKIHYRF</sequence>
<reference evidence="7 8" key="1">
    <citation type="submission" date="2016-11" db="EMBL/GenBank/DDBJ databases">
        <title>Description of two novel members of the family Erysipelotrichaceae: Ileibacterium lipovorans gen. nov., sp. nov. and Dubosiella newyorkensis, gen. nov., sp. nov.</title>
        <authorList>
            <person name="Cox L.M."/>
            <person name="Sohn J."/>
            <person name="Tyrrell K.L."/>
            <person name="Citron D.M."/>
            <person name="Lawson P.A."/>
            <person name="Patel N.B."/>
            <person name="Iizumi T."/>
            <person name="Perez-Perez G.I."/>
            <person name="Goldstein E.J."/>
            <person name="Blaser M.J."/>
        </authorList>
    </citation>
    <scope>NUCLEOTIDE SEQUENCE [LARGE SCALE GENOMIC DNA]</scope>
    <source>
        <strain evidence="7 8">NYU-BL-A4</strain>
    </source>
</reference>
<name>A0A1U7NNT3_9FIRM</name>
<keyword evidence="6" id="KW-0814">Transposable element</keyword>
<keyword evidence="8" id="KW-1185">Reference proteome</keyword>
<proteinExistence type="inferred from homology"/>
<dbReference type="InterPro" id="IPR001207">
    <property type="entry name" value="Transposase_mutator"/>
</dbReference>
<gene>
    <name evidence="7" type="ORF">BO225_03655</name>
</gene>
<evidence type="ECO:0000256" key="2">
    <source>
        <dbReference type="ARBA" id="ARBA00010961"/>
    </source>
</evidence>
<comment type="caution">
    <text evidence="7">The sequence shown here is derived from an EMBL/GenBank/DDBJ whole genome shotgun (WGS) entry which is preliminary data.</text>
</comment>
<dbReference type="PANTHER" id="PTHR33217:SF7">
    <property type="entry name" value="TRANSPOSASE FOR INSERTION SEQUENCE ELEMENT IS1081"/>
    <property type="match status" value="1"/>
</dbReference>
<dbReference type="PANTHER" id="PTHR33217">
    <property type="entry name" value="TRANSPOSASE FOR INSERTION SEQUENCE ELEMENT IS1081"/>
    <property type="match status" value="1"/>
</dbReference>
<keyword evidence="4 6" id="KW-0238">DNA-binding</keyword>
<accession>A0A1U7NNT3</accession>
<comment type="function">
    <text evidence="1 6">Required for the transposition of the insertion element.</text>
</comment>
<dbReference type="STRING" id="1862672.BO225_03655"/>
<comment type="similarity">
    <text evidence="2 6">Belongs to the transposase mutator family.</text>
</comment>